<evidence type="ECO:0000256" key="9">
    <source>
        <dbReference type="HAMAP-Rule" id="MF_01693"/>
    </source>
</evidence>
<dbReference type="InterPro" id="IPR015422">
    <property type="entry name" value="PyrdxlP-dep_Trfase_small"/>
</dbReference>
<feature type="binding site" evidence="9">
    <location>
        <position position="238"/>
    </location>
    <ligand>
        <name>pyridoxal 5'-phosphate</name>
        <dbReference type="ChEBI" id="CHEBI:597326"/>
    </ligand>
</feature>
<evidence type="ECO:0000256" key="2">
    <source>
        <dbReference type="ARBA" id="ARBA00004746"/>
    </source>
</evidence>
<comment type="subunit">
    <text evidence="4 9">Homodimer.</text>
</comment>
<dbReference type="HAMAP" id="MF_01693">
    <property type="entry name" value="BioF_aminotrans_2"/>
    <property type="match status" value="1"/>
</dbReference>
<dbReference type="InterPro" id="IPR004723">
    <property type="entry name" value="AONS_Archaea/Proteobacteria"/>
</dbReference>
<dbReference type="PROSITE" id="PS00599">
    <property type="entry name" value="AA_TRANSFER_CLASS_2"/>
    <property type="match status" value="1"/>
</dbReference>
<dbReference type="GO" id="GO:0008710">
    <property type="term" value="F:8-amino-7-oxononanoate synthase activity"/>
    <property type="evidence" value="ECO:0007669"/>
    <property type="project" value="UniProtKB-UniRule"/>
</dbReference>
<comment type="caution">
    <text evidence="12">The sequence shown here is derived from an EMBL/GenBank/DDBJ whole genome shotgun (WGS) entry which is preliminary data.</text>
</comment>
<dbReference type="RefSeq" id="WP_303490951.1">
    <property type="nucleotide sequence ID" value="NZ_JAUOPB010000002.1"/>
</dbReference>
<feature type="binding site" evidence="9">
    <location>
        <position position="21"/>
    </location>
    <ligand>
        <name>substrate</name>
    </ligand>
</feature>
<feature type="binding site" evidence="9">
    <location>
        <position position="181"/>
    </location>
    <ligand>
        <name>pyridoxal 5'-phosphate</name>
        <dbReference type="ChEBI" id="CHEBI:597326"/>
    </ligand>
</feature>
<feature type="domain" description="Aminotransferase class I/classII large" evidence="11">
    <location>
        <begin position="42"/>
        <end position="383"/>
    </location>
</feature>
<dbReference type="GO" id="GO:0009102">
    <property type="term" value="P:biotin biosynthetic process"/>
    <property type="evidence" value="ECO:0007669"/>
    <property type="project" value="UniProtKB-UniRule"/>
</dbReference>
<evidence type="ECO:0000313" key="13">
    <source>
        <dbReference type="Proteomes" id="UP001169760"/>
    </source>
</evidence>
<dbReference type="InterPro" id="IPR022834">
    <property type="entry name" value="AONS_Proteobacteria"/>
</dbReference>
<dbReference type="AlphaFoldDB" id="A0AAW7X3R3"/>
<dbReference type="InterPro" id="IPR015424">
    <property type="entry name" value="PyrdxlP-dep_Trfase"/>
</dbReference>
<evidence type="ECO:0000256" key="8">
    <source>
        <dbReference type="ARBA" id="ARBA00047715"/>
    </source>
</evidence>
<dbReference type="GO" id="GO:0030170">
    <property type="term" value="F:pyridoxal phosphate binding"/>
    <property type="evidence" value="ECO:0007669"/>
    <property type="project" value="UniProtKB-UniRule"/>
</dbReference>
<evidence type="ECO:0000256" key="6">
    <source>
        <dbReference type="ARBA" id="ARBA00022756"/>
    </source>
</evidence>
<evidence type="ECO:0000256" key="3">
    <source>
        <dbReference type="ARBA" id="ARBA00010008"/>
    </source>
</evidence>
<accession>A0AAW7X3R3</accession>
<keyword evidence="6 9" id="KW-0093">Biotin biosynthesis</keyword>
<comment type="catalytic activity">
    <reaction evidence="8 9">
        <text>6-carboxyhexanoyl-[ACP] + L-alanine + H(+) = (8S)-8-amino-7-oxononanoate + holo-[ACP] + CO2</text>
        <dbReference type="Rhea" id="RHEA:42288"/>
        <dbReference type="Rhea" id="RHEA-COMP:9685"/>
        <dbReference type="Rhea" id="RHEA-COMP:9955"/>
        <dbReference type="ChEBI" id="CHEBI:15378"/>
        <dbReference type="ChEBI" id="CHEBI:16526"/>
        <dbReference type="ChEBI" id="CHEBI:57972"/>
        <dbReference type="ChEBI" id="CHEBI:64479"/>
        <dbReference type="ChEBI" id="CHEBI:78846"/>
        <dbReference type="ChEBI" id="CHEBI:149468"/>
        <dbReference type="EC" id="2.3.1.47"/>
    </reaction>
</comment>
<comment type="pathway">
    <text evidence="2 9">Cofactor biosynthesis; biotin biosynthesis.</text>
</comment>
<dbReference type="Gene3D" id="3.40.640.10">
    <property type="entry name" value="Type I PLP-dependent aspartate aminotransferase-like (Major domain)"/>
    <property type="match status" value="1"/>
</dbReference>
<evidence type="ECO:0000256" key="7">
    <source>
        <dbReference type="ARBA" id="ARBA00022898"/>
    </source>
</evidence>
<evidence type="ECO:0000259" key="11">
    <source>
        <dbReference type="Pfam" id="PF00155"/>
    </source>
</evidence>
<dbReference type="InterPro" id="IPR050087">
    <property type="entry name" value="AON_synthase_class-II"/>
</dbReference>
<sequence length="397" mass="43228">MSLESELQKELSSRKAINRYRSRRVALSPSGVRMRVEGETKELIAFCSNDYLGLAQHPKVIEAFTQAARHYGVGSGASHLVNGHSQEHHQLEEELAAFTGRPRALLFSTGYMANMGVINGLLGRGDAVFQDKLNHASLLDGGLLSGAKFHRFRHNDCEHLNTQLEKSTAARKLIVVDGVFSMDGDAANLNQLAASAKKHNAWLMVDDAHGFGCMGENGKGVVNACGLTLDDVPILMGTLGKAFGTFGAFVAGSETLIEALIQLARTYVYTTALPPAVAAATRASLHLLQTEHWRREKLNALIQQFRRGCEALNLQLMPSQSPIQPIVLGEDAVALNVSKKMAERGFWITAIRPPTVPEGTARLRITLSAEHSEQDVEQLLNALAEVMREVSGELQSE</sequence>
<comment type="cofactor">
    <cofactor evidence="1 9 10">
        <name>pyridoxal 5'-phosphate</name>
        <dbReference type="ChEBI" id="CHEBI:597326"/>
    </cofactor>
</comment>
<comment type="function">
    <text evidence="9">Catalyzes the decarboxylative condensation of pimeloyl-[acyl-carrier protein] and L-alanine to produce 8-amino-7-oxononanoate (AON), [acyl-carrier protein], and carbon dioxide.</text>
</comment>
<proteinExistence type="inferred from homology"/>
<dbReference type="Pfam" id="PF00155">
    <property type="entry name" value="Aminotran_1_2"/>
    <property type="match status" value="1"/>
</dbReference>
<gene>
    <name evidence="9 12" type="primary">bioF</name>
    <name evidence="12" type="ORF">Q4521_03310</name>
</gene>
<protein>
    <recommendedName>
        <fullName evidence="9">8-amino-7-oxononanoate synthase</fullName>
        <shortName evidence="9">AONS</shortName>
        <ecNumber evidence="9">2.3.1.47</ecNumber>
    </recommendedName>
    <alternativeName>
        <fullName evidence="9">7-keto-8-amino-pelargonic acid synthase</fullName>
        <shortName evidence="9">7-KAP synthase</shortName>
        <shortName evidence="9">KAPA synthase</shortName>
    </alternativeName>
    <alternativeName>
        <fullName evidence="9">8-amino-7-ketopelargonate synthase</fullName>
    </alternativeName>
</protein>
<keyword evidence="12" id="KW-0012">Acyltransferase</keyword>
<dbReference type="EMBL" id="JAUOPB010000002">
    <property type="protein sequence ID" value="MDO6421492.1"/>
    <property type="molecule type" value="Genomic_DNA"/>
</dbReference>
<comment type="similarity">
    <text evidence="3 9">Belongs to the class-II pyridoxal-phosphate-dependent aminotransferase family. BioF subfamily.</text>
</comment>
<feature type="binding site" evidence="9">
    <location>
        <position position="135"/>
    </location>
    <ligand>
        <name>substrate</name>
    </ligand>
</feature>
<name>A0AAW7X3R3_9GAMM</name>
<dbReference type="CDD" id="cd06454">
    <property type="entry name" value="KBL_like"/>
    <property type="match status" value="1"/>
</dbReference>
<dbReference type="Proteomes" id="UP001169760">
    <property type="component" value="Unassembled WGS sequence"/>
</dbReference>
<feature type="binding site" evidence="9">
    <location>
        <position position="209"/>
    </location>
    <ligand>
        <name>pyridoxal 5'-phosphate</name>
        <dbReference type="ChEBI" id="CHEBI:597326"/>
    </ligand>
</feature>
<dbReference type="EC" id="2.3.1.47" evidence="9"/>
<evidence type="ECO:0000313" key="12">
    <source>
        <dbReference type="EMBL" id="MDO6421492.1"/>
    </source>
</evidence>
<evidence type="ECO:0000256" key="10">
    <source>
        <dbReference type="PIRSR" id="PIRSR604723-51"/>
    </source>
</evidence>
<organism evidence="12 13">
    <name type="scientific">Saccharophagus degradans</name>
    <dbReference type="NCBI Taxonomy" id="86304"/>
    <lineage>
        <taxon>Bacteria</taxon>
        <taxon>Pseudomonadati</taxon>
        <taxon>Pseudomonadota</taxon>
        <taxon>Gammaproteobacteria</taxon>
        <taxon>Cellvibrionales</taxon>
        <taxon>Cellvibrionaceae</taxon>
        <taxon>Saccharophagus</taxon>
    </lineage>
</organism>
<dbReference type="PANTHER" id="PTHR13693:SF100">
    <property type="entry name" value="8-AMINO-7-OXONONANOATE SYNTHASE"/>
    <property type="match status" value="1"/>
</dbReference>
<reference evidence="12" key="1">
    <citation type="submission" date="2023-07" db="EMBL/GenBank/DDBJ databases">
        <title>Genome content predicts the carbon catabolic preferences of heterotrophic bacteria.</title>
        <authorList>
            <person name="Gralka M."/>
        </authorList>
    </citation>
    <scope>NUCLEOTIDE SEQUENCE</scope>
    <source>
        <strain evidence="12">I3M17_2</strain>
    </source>
</reference>
<keyword evidence="5 9" id="KW-0808">Transferase</keyword>
<dbReference type="InterPro" id="IPR001917">
    <property type="entry name" value="Aminotrans_II_pyridoxalP_BS"/>
</dbReference>
<evidence type="ECO:0000256" key="5">
    <source>
        <dbReference type="ARBA" id="ARBA00022679"/>
    </source>
</evidence>
<dbReference type="Gene3D" id="3.90.1150.10">
    <property type="entry name" value="Aspartate Aminotransferase, domain 1"/>
    <property type="match status" value="1"/>
</dbReference>
<dbReference type="NCBIfam" id="TIGR00858">
    <property type="entry name" value="bioF"/>
    <property type="match status" value="1"/>
</dbReference>
<dbReference type="InterPro" id="IPR004839">
    <property type="entry name" value="Aminotransferase_I/II_large"/>
</dbReference>
<feature type="binding site" evidence="9">
    <location>
        <begin position="110"/>
        <end position="111"/>
    </location>
    <ligand>
        <name>pyridoxal 5'-phosphate</name>
        <dbReference type="ChEBI" id="CHEBI:597326"/>
    </ligand>
</feature>
<dbReference type="InterPro" id="IPR015421">
    <property type="entry name" value="PyrdxlP-dep_Trfase_major"/>
</dbReference>
<dbReference type="SUPFAM" id="SSF53383">
    <property type="entry name" value="PLP-dependent transferases"/>
    <property type="match status" value="1"/>
</dbReference>
<feature type="binding site" evidence="9">
    <location>
        <position position="355"/>
    </location>
    <ligand>
        <name>substrate</name>
    </ligand>
</feature>
<dbReference type="PANTHER" id="PTHR13693">
    <property type="entry name" value="CLASS II AMINOTRANSFERASE/8-AMINO-7-OXONONANOATE SYNTHASE"/>
    <property type="match status" value="1"/>
</dbReference>
<keyword evidence="7 9" id="KW-0663">Pyridoxal phosphate</keyword>
<evidence type="ECO:0000256" key="4">
    <source>
        <dbReference type="ARBA" id="ARBA00011738"/>
    </source>
</evidence>
<feature type="modified residue" description="N6-(pyridoxal phosphate)lysine" evidence="9 10">
    <location>
        <position position="241"/>
    </location>
</feature>
<evidence type="ECO:0000256" key="1">
    <source>
        <dbReference type="ARBA" id="ARBA00001933"/>
    </source>
</evidence>